<comment type="cofactor">
    <cofactor evidence="1">
        <name>Mg(2+)</name>
        <dbReference type="ChEBI" id="CHEBI:18420"/>
    </cofactor>
</comment>
<dbReference type="CDD" id="cd14338">
    <property type="entry name" value="UBA_SIK"/>
    <property type="match status" value="1"/>
</dbReference>
<dbReference type="InterPro" id="IPR015940">
    <property type="entry name" value="UBA"/>
</dbReference>
<dbReference type="InterPro" id="IPR034672">
    <property type="entry name" value="SIK"/>
</dbReference>
<dbReference type="Gene3D" id="1.10.510.10">
    <property type="entry name" value="Transferase(Phosphotransferase) domain 1"/>
    <property type="match status" value="1"/>
</dbReference>
<dbReference type="SMART" id="SM00220">
    <property type="entry name" value="S_TKc"/>
    <property type="match status" value="1"/>
</dbReference>
<feature type="region of interest" description="Disordered" evidence="16">
    <location>
        <begin position="968"/>
        <end position="1007"/>
    </location>
</feature>
<evidence type="ECO:0000256" key="15">
    <source>
        <dbReference type="PROSITE-ProRule" id="PRU10141"/>
    </source>
</evidence>
<evidence type="ECO:0000313" key="20">
    <source>
        <dbReference type="Proteomes" id="UP001497472"/>
    </source>
</evidence>
<feature type="compositionally biased region" description="Polar residues" evidence="16">
    <location>
        <begin position="985"/>
        <end position="1004"/>
    </location>
</feature>
<dbReference type="InterPro" id="IPR008271">
    <property type="entry name" value="Ser/Thr_kinase_AS"/>
</dbReference>
<comment type="catalytic activity">
    <reaction evidence="14">
        <text>L-seryl-[protein] + ATP = O-phospho-L-seryl-[protein] + ADP + H(+)</text>
        <dbReference type="Rhea" id="RHEA:17989"/>
        <dbReference type="Rhea" id="RHEA-COMP:9863"/>
        <dbReference type="Rhea" id="RHEA-COMP:11604"/>
        <dbReference type="ChEBI" id="CHEBI:15378"/>
        <dbReference type="ChEBI" id="CHEBI:29999"/>
        <dbReference type="ChEBI" id="CHEBI:30616"/>
        <dbReference type="ChEBI" id="CHEBI:83421"/>
        <dbReference type="ChEBI" id="CHEBI:456216"/>
        <dbReference type="EC" id="2.7.11.1"/>
    </reaction>
</comment>
<dbReference type="GO" id="GO:0035556">
    <property type="term" value="P:intracellular signal transduction"/>
    <property type="evidence" value="ECO:0007669"/>
    <property type="project" value="TreeGrafter"/>
</dbReference>
<keyword evidence="11 15" id="KW-0067">ATP-binding</keyword>
<dbReference type="PANTHER" id="PTHR24346">
    <property type="entry name" value="MAP/MICROTUBULE AFFINITY-REGULATING KINASE"/>
    <property type="match status" value="1"/>
</dbReference>
<evidence type="ECO:0000256" key="14">
    <source>
        <dbReference type="ARBA" id="ARBA00048679"/>
    </source>
</evidence>
<keyword evidence="5" id="KW-0723">Serine/threonine-protein kinase</keyword>
<dbReference type="PROSITE" id="PS50011">
    <property type="entry name" value="PROTEIN_KINASE_DOM"/>
    <property type="match status" value="1"/>
</dbReference>
<evidence type="ECO:0000256" key="6">
    <source>
        <dbReference type="ARBA" id="ARBA00022553"/>
    </source>
</evidence>
<dbReference type="AlphaFoldDB" id="A0AAV1J0Z0"/>
<evidence type="ECO:0000256" key="5">
    <source>
        <dbReference type="ARBA" id="ARBA00022527"/>
    </source>
</evidence>
<dbReference type="Pfam" id="PF23312">
    <property type="entry name" value="UBA_SIK3"/>
    <property type="match status" value="1"/>
</dbReference>
<name>A0AAV1J0Z0_9NEOP</name>
<reference evidence="19 20" key="1">
    <citation type="submission" date="2023-11" db="EMBL/GenBank/DDBJ databases">
        <authorList>
            <person name="Okamura Y."/>
        </authorList>
    </citation>
    <scope>NUCLEOTIDE SEQUENCE [LARGE SCALE GENOMIC DNA]</scope>
</reference>
<comment type="subcellular location">
    <subcellularLocation>
        <location evidence="2">Cytoplasm</location>
    </subcellularLocation>
</comment>
<evidence type="ECO:0000256" key="2">
    <source>
        <dbReference type="ARBA" id="ARBA00004496"/>
    </source>
</evidence>
<comment type="catalytic activity">
    <reaction evidence="13">
        <text>L-threonyl-[protein] + ATP = O-phospho-L-threonyl-[protein] + ADP + H(+)</text>
        <dbReference type="Rhea" id="RHEA:46608"/>
        <dbReference type="Rhea" id="RHEA-COMP:11060"/>
        <dbReference type="Rhea" id="RHEA-COMP:11605"/>
        <dbReference type="ChEBI" id="CHEBI:15378"/>
        <dbReference type="ChEBI" id="CHEBI:30013"/>
        <dbReference type="ChEBI" id="CHEBI:30616"/>
        <dbReference type="ChEBI" id="CHEBI:61977"/>
        <dbReference type="ChEBI" id="CHEBI:456216"/>
        <dbReference type="EC" id="2.7.11.1"/>
    </reaction>
</comment>
<dbReference type="PANTHER" id="PTHR24346:SF74">
    <property type="entry name" value="PROTEIN KINASE DOMAIN-CONTAINING PROTEIN"/>
    <property type="match status" value="1"/>
</dbReference>
<evidence type="ECO:0000256" key="11">
    <source>
        <dbReference type="ARBA" id="ARBA00022840"/>
    </source>
</evidence>
<dbReference type="PROSITE" id="PS00107">
    <property type="entry name" value="PROTEIN_KINASE_ATP"/>
    <property type="match status" value="1"/>
</dbReference>
<feature type="binding site" evidence="15">
    <location>
        <position position="46"/>
    </location>
    <ligand>
        <name>ATP</name>
        <dbReference type="ChEBI" id="CHEBI:30616"/>
    </ligand>
</feature>
<evidence type="ECO:0000256" key="4">
    <source>
        <dbReference type="ARBA" id="ARBA00022490"/>
    </source>
</evidence>
<dbReference type="PROSITE" id="PS00108">
    <property type="entry name" value="PROTEIN_KINASE_ST"/>
    <property type="match status" value="1"/>
</dbReference>
<feature type="domain" description="UBA" evidence="18">
    <location>
        <begin position="294"/>
        <end position="334"/>
    </location>
</feature>
<dbReference type="GO" id="GO:0050321">
    <property type="term" value="F:tau-protein kinase activity"/>
    <property type="evidence" value="ECO:0007669"/>
    <property type="project" value="TreeGrafter"/>
</dbReference>
<keyword evidence="4" id="KW-0963">Cytoplasm</keyword>
<dbReference type="FunFam" id="3.30.200.20:FF:000003">
    <property type="entry name" value="Non-specific serine/threonine protein kinase"/>
    <property type="match status" value="1"/>
</dbReference>
<comment type="caution">
    <text evidence="19">The sequence shown here is derived from an EMBL/GenBank/DDBJ whole genome shotgun (WGS) entry which is preliminary data.</text>
</comment>
<feature type="compositionally biased region" description="Polar residues" evidence="16">
    <location>
        <begin position="389"/>
        <end position="403"/>
    </location>
</feature>
<protein>
    <recommendedName>
        <fullName evidence="3">non-specific serine/threonine protein kinase</fullName>
        <ecNumber evidence="3">2.7.11.1</ecNumber>
    </recommendedName>
</protein>
<proteinExistence type="predicted"/>
<keyword evidence="7" id="KW-0808">Transferase</keyword>
<dbReference type="EC" id="2.7.11.1" evidence="3"/>
<evidence type="ECO:0000256" key="1">
    <source>
        <dbReference type="ARBA" id="ARBA00001946"/>
    </source>
</evidence>
<dbReference type="GO" id="GO:0046872">
    <property type="term" value="F:metal ion binding"/>
    <property type="evidence" value="ECO:0007669"/>
    <property type="project" value="UniProtKB-KW"/>
</dbReference>
<evidence type="ECO:0000256" key="8">
    <source>
        <dbReference type="ARBA" id="ARBA00022723"/>
    </source>
</evidence>
<keyword evidence="9 15" id="KW-0547">Nucleotide-binding</keyword>
<evidence type="ECO:0000256" key="7">
    <source>
        <dbReference type="ARBA" id="ARBA00022679"/>
    </source>
</evidence>
<dbReference type="SUPFAM" id="SSF56112">
    <property type="entry name" value="Protein kinase-like (PK-like)"/>
    <property type="match status" value="1"/>
</dbReference>
<evidence type="ECO:0000256" key="10">
    <source>
        <dbReference type="ARBA" id="ARBA00022777"/>
    </source>
</evidence>
<evidence type="ECO:0000256" key="12">
    <source>
        <dbReference type="ARBA" id="ARBA00022842"/>
    </source>
</evidence>
<feature type="domain" description="Protein kinase" evidence="17">
    <location>
        <begin position="17"/>
        <end position="268"/>
    </location>
</feature>
<accession>A0AAV1J0Z0</accession>
<keyword evidence="10" id="KW-0418">Kinase</keyword>
<evidence type="ECO:0000259" key="17">
    <source>
        <dbReference type="PROSITE" id="PS50011"/>
    </source>
</evidence>
<dbReference type="FunFam" id="1.10.510.10:FF:000154">
    <property type="entry name" value="Serine/threonine-protein kinase SIK2"/>
    <property type="match status" value="1"/>
</dbReference>
<sequence length="1218" mass="136878">MADRERPAKTPIRVGFYDIERTIGKGNFAVVKLARHRITKTEVAIKIIDKSQLDASNLQKVYREVDIMKRLDHPHIIKLYQVMETKNMIYIVSEYASKGEIFDYIARYGRMAEQAARRKFWQILSAVEYCHERRIVHRDLKAENLLLDANMNIKIADFGFSNYYAQGELLATWCGSPPYAAPEVFEGKRYTGPEIDIWSLGVVLYVLVCGALPFDGSTLQSLRDRVLSGRFRIPYFMSEDCESLIRKMLVLEPMKRYTIDQIKKHRWMATEPYVAPTITADPMRSPAHVSHSHEPNEQVLRLMQSLGIDPVKTKESLRSNSYDHHAAIYLLLLERLRARAASGLCEARRPTRRPSSVADQALARELHDARREHHNRLLHSGDQSREYNRVTTNVSGPTADPSTAETQRLLSLAGVNMTEQRLLQRNSDPSDSHRSFLVANDRNETDSTRLLSMRNVDVAQSNQRLGTKLLETPTHKLLASTYEQQQNILKQSSEDCRRLLQQSTTVGPEPKTADGRLLTSSSFDSKCAIDGGRTSSVADNSAIATFLQNSASATNFNLDSMKMPNSTTFTMCSEAAKLMNTLQQSPLPLKGTVNLSTSPIPTQFTETKLSSVLEQPKPLESSRLVAAQQQDINRIQTSTPPFKDYVNHIPTYSYLQSTILPQVSTETNLNMSTAAGELYQNTLYRPDSKFSLNRYTTGQTYNQTLPGTSNEATKFQQQYSSSTDEGCETDMEDVNATGGVQNRLSSYASSSSSSGVVTFFNNKSLSQNLSCDSSQSNFSAFESIDYQLSDCSSELASSLPSCTSNDDRLSYENSSLVNTSPMHPCVYISSYNNKTPGTGFIARHNPLNYQSANKSCPRAVTRSPVDFREGRRASDGLVAQQAAQADDAQKNSIAFNSQKLNENCKAKGVLELHLVQKEAQKLKTQYQSTLPAEEMTQRQIQHNQFAASFTPHYLDTKNPTPKRISLPESFNYSSTSPPMPASPKMVSQMQDTSELSHGSVSQGSKPPLQQQLMQHRLYQQKRQLLQKQMTPPNLPVHEMTALHNIQVGLSRRQMLRQQSYKIAQQQQVLPPLPLSESESRDLMAFQAIVEDPNRIKHKVDEHDPEELAKYTYQGSMEINIVNKDRLGNENWSNLPSSLQSACQISELGRREVKDPQVEGESSHSLDAPIWPGQWNSSLFPPQTCFQPSWQGHSLPPSTNMLPLSESPILELTEQMESI</sequence>
<dbReference type="GO" id="GO:0005737">
    <property type="term" value="C:cytoplasm"/>
    <property type="evidence" value="ECO:0007669"/>
    <property type="project" value="UniProtKB-SubCell"/>
</dbReference>
<dbReference type="InterPro" id="IPR000719">
    <property type="entry name" value="Prot_kinase_dom"/>
</dbReference>
<dbReference type="Pfam" id="PF00069">
    <property type="entry name" value="Pkinase"/>
    <property type="match status" value="1"/>
</dbReference>
<evidence type="ECO:0000256" key="3">
    <source>
        <dbReference type="ARBA" id="ARBA00012513"/>
    </source>
</evidence>
<evidence type="ECO:0000259" key="18">
    <source>
        <dbReference type="PROSITE" id="PS50030"/>
    </source>
</evidence>
<keyword evidence="6" id="KW-0597">Phosphoprotein</keyword>
<evidence type="ECO:0000256" key="9">
    <source>
        <dbReference type="ARBA" id="ARBA00022741"/>
    </source>
</evidence>
<dbReference type="Proteomes" id="UP001497472">
    <property type="component" value="Unassembled WGS sequence"/>
</dbReference>
<keyword evidence="12" id="KW-0460">Magnesium</keyword>
<dbReference type="InterPro" id="IPR017441">
    <property type="entry name" value="Protein_kinase_ATP_BS"/>
</dbReference>
<keyword evidence="8" id="KW-0479">Metal-binding</keyword>
<dbReference type="GO" id="GO:0000226">
    <property type="term" value="P:microtubule cytoskeleton organization"/>
    <property type="evidence" value="ECO:0007669"/>
    <property type="project" value="TreeGrafter"/>
</dbReference>
<organism evidence="19 20">
    <name type="scientific">Leptosia nina</name>
    <dbReference type="NCBI Taxonomy" id="320188"/>
    <lineage>
        <taxon>Eukaryota</taxon>
        <taxon>Metazoa</taxon>
        <taxon>Ecdysozoa</taxon>
        <taxon>Arthropoda</taxon>
        <taxon>Hexapoda</taxon>
        <taxon>Insecta</taxon>
        <taxon>Pterygota</taxon>
        <taxon>Neoptera</taxon>
        <taxon>Endopterygota</taxon>
        <taxon>Lepidoptera</taxon>
        <taxon>Glossata</taxon>
        <taxon>Ditrysia</taxon>
        <taxon>Papilionoidea</taxon>
        <taxon>Pieridae</taxon>
        <taxon>Pierinae</taxon>
        <taxon>Leptosia</taxon>
    </lineage>
</organism>
<dbReference type="EMBL" id="CAVLEF010000004">
    <property type="protein sequence ID" value="CAK1543099.1"/>
    <property type="molecule type" value="Genomic_DNA"/>
</dbReference>
<dbReference type="GO" id="GO:0005524">
    <property type="term" value="F:ATP binding"/>
    <property type="evidence" value="ECO:0007669"/>
    <property type="project" value="UniProtKB-UniRule"/>
</dbReference>
<dbReference type="InterPro" id="IPR057380">
    <property type="entry name" value="UBA_SIK1/2/3"/>
</dbReference>
<dbReference type="PROSITE" id="PS50030">
    <property type="entry name" value="UBA"/>
    <property type="match status" value="1"/>
</dbReference>
<feature type="region of interest" description="Disordered" evidence="16">
    <location>
        <begin position="376"/>
        <end position="403"/>
    </location>
</feature>
<keyword evidence="20" id="KW-1185">Reference proteome</keyword>
<evidence type="ECO:0000313" key="19">
    <source>
        <dbReference type="EMBL" id="CAK1543099.1"/>
    </source>
</evidence>
<evidence type="ECO:0000256" key="13">
    <source>
        <dbReference type="ARBA" id="ARBA00047899"/>
    </source>
</evidence>
<gene>
    <name evidence="19" type="ORF">LNINA_LOCUS2936</name>
</gene>
<dbReference type="InterPro" id="IPR011009">
    <property type="entry name" value="Kinase-like_dom_sf"/>
</dbReference>
<dbReference type="CDD" id="cd14071">
    <property type="entry name" value="STKc_SIK"/>
    <property type="match status" value="1"/>
</dbReference>
<evidence type="ECO:0000256" key="16">
    <source>
        <dbReference type="SAM" id="MobiDB-lite"/>
    </source>
</evidence>